<name>A0A8S1JVQ3_PARPR</name>
<dbReference type="InterPro" id="IPR001005">
    <property type="entry name" value="SANT/Myb"/>
</dbReference>
<dbReference type="SMART" id="SM00717">
    <property type="entry name" value="SANT"/>
    <property type="match status" value="1"/>
</dbReference>
<dbReference type="PROSITE" id="PS51294">
    <property type="entry name" value="HTH_MYB"/>
    <property type="match status" value="1"/>
</dbReference>
<dbReference type="PROSITE" id="PS50090">
    <property type="entry name" value="MYB_LIKE"/>
    <property type="match status" value="1"/>
</dbReference>
<comment type="caution">
    <text evidence="3">The sequence shown here is derived from an EMBL/GenBank/DDBJ whole genome shotgun (WGS) entry which is preliminary data.</text>
</comment>
<evidence type="ECO:0000259" key="1">
    <source>
        <dbReference type="PROSITE" id="PS50090"/>
    </source>
</evidence>
<organism evidence="3 4">
    <name type="scientific">Paramecium primaurelia</name>
    <dbReference type="NCBI Taxonomy" id="5886"/>
    <lineage>
        <taxon>Eukaryota</taxon>
        <taxon>Sar</taxon>
        <taxon>Alveolata</taxon>
        <taxon>Ciliophora</taxon>
        <taxon>Intramacronucleata</taxon>
        <taxon>Oligohymenophorea</taxon>
        <taxon>Peniculida</taxon>
        <taxon>Parameciidae</taxon>
        <taxon>Paramecium</taxon>
    </lineage>
</organism>
<accession>A0A8S1JVQ3</accession>
<reference evidence="3" key="1">
    <citation type="submission" date="2021-01" db="EMBL/GenBank/DDBJ databases">
        <authorList>
            <consortium name="Genoscope - CEA"/>
            <person name="William W."/>
        </authorList>
    </citation>
    <scope>NUCLEOTIDE SEQUENCE</scope>
</reference>
<feature type="domain" description="HTH myb-type" evidence="2">
    <location>
        <begin position="84"/>
        <end position="134"/>
    </location>
</feature>
<evidence type="ECO:0008006" key="5">
    <source>
        <dbReference type="Google" id="ProtNLM"/>
    </source>
</evidence>
<evidence type="ECO:0000259" key="2">
    <source>
        <dbReference type="PROSITE" id="PS51294"/>
    </source>
</evidence>
<proteinExistence type="predicted"/>
<evidence type="ECO:0000313" key="3">
    <source>
        <dbReference type="EMBL" id="CAD8046944.1"/>
    </source>
</evidence>
<dbReference type="EMBL" id="CAJJDM010000008">
    <property type="protein sequence ID" value="CAD8046944.1"/>
    <property type="molecule type" value="Genomic_DNA"/>
</dbReference>
<evidence type="ECO:0000313" key="4">
    <source>
        <dbReference type="Proteomes" id="UP000688137"/>
    </source>
</evidence>
<dbReference type="OMA" id="RYNWNLI"/>
<gene>
    <name evidence="3" type="ORF">PPRIM_AZ9-3.1.T0110180</name>
</gene>
<dbReference type="AlphaFoldDB" id="A0A8S1JVQ3"/>
<dbReference type="CDD" id="cd00167">
    <property type="entry name" value="SANT"/>
    <property type="match status" value="1"/>
</dbReference>
<sequence length="198" mass="23629">MKQIKSFDEISLSQFSQEFGETSHENQPILIHLDDPLPSQTDSLDLVLQTLPKIKKRVTKKKKCDFHTKKRKKVNKKTNLIYEKHTPFTLQEDEKILNLVKEHGPRFQIISKFFLDRSQNAVKNRYYKFLRYNWNLIIGEQAFLLISSQQQHSNNIFEEDEAQYEKSEQIPNFFDNMNLYPKITNIMFNFITQVDNHS</sequence>
<dbReference type="Proteomes" id="UP000688137">
    <property type="component" value="Unassembled WGS sequence"/>
</dbReference>
<keyword evidence="4" id="KW-1185">Reference proteome</keyword>
<dbReference type="Pfam" id="PF00249">
    <property type="entry name" value="Myb_DNA-binding"/>
    <property type="match status" value="1"/>
</dbReference>
<protein>
    <recommendedName>
        <fullName evidence="5">HTH myb-type domain-containing protein</fullName>
    </recommendedName>
</protein>
<dbReference type="InterPro" id="IPR017930">
    <property type="entry name" value="Myb_dom"/>
</dbReference>
<feature type="domain" description="Myb-like" evidence="1">
    <location>
        <begin position="84"/>
        <end position="130"/>
    </location>
</feature>